<feature type="transmembrane region" description="Helical" evidence="1">
    <location>
        <begin position="6"/>
        <end position="23"/>
    </location>
</feature>
<reference evidence="2 3" key="1">
    <citation type="journal article" date="2013" name="Genome Announc.">
        <title>Genome sequences for three denitrifying bacterial strains isolated from a uranium- and nitrate-contaminated subsurface environment.</title>
        <authorList>
            <person name="Venkatramanan R."/>
            <person name="Prakash O."/>
            <person name="Woyke T."/>
            <person name="Chain P."/>
            <person name="Goodwin L.A."/>
            <person name="Watson D."/>
            <person name="Brooks S."/>
            <person name="Kostka J.E."/>
            <person name="Green S.J."/>
        </authorList>
    </citation>
    <scope>NUCLEOTIDE SEQUENCE [LARGE SCALE GENOMIC DNA]</scope>
    <source>
        <strain evidence="2 3">1NES1</strain>
    </source>
</reference>
<keyword evidence="1" id="KW-1133">Transmembrane helix</keyword>
<keyword evidence="1" id="KW-0812">Transmembrane</keyword>
<name>N0B0Y9_9HYPH</name>
<evidence type="ECO:0008006" key="4">
    <source>
        <dbReference type="Google" id="ProtNLM"/>
    </source>
</evidence>
<keyword evidence="1" id="KW-0472">Membrane</keyword>
<evidence type="ECO:0000313" key="2">
    <source>
        <dbReference type="EMBL" id="AGK57129.1"/>
    </source>
</evidence>
<protein>
    <recommendedName>
        <fullName evidence="4">Transmembrane protein</fullName>
    </recommendedName>
</protein>
<sequence length="147" mass="16008">MNIAKGIGSGFVATIVLSAIMLMKQSMGVMPQLNPIQMITEMSGMGTLLVGWLTHFFIGTILWGVLYAWIDRSLPGPPWFRGATFATGAWLLMMILMMPMAGAGFFGLQMGMMAPVATLVMHWLYGAVLGAVYGAWARPEREQPVHA</sequence>
<dbReference type="EMBL" id="CP005587">
    <property type="protein sequence ID" value="AGK57129.1"/>
    <property type="molecule type" value="Genomic_DNA"/>
</dbReference>
<dbReference type="Pfam" id="PF20587">
    <property type="entry name" value="DUF6789"/>
    <property type="match status" value="1"/>
</dbReference>
<keyword evidence="3" id="KW-1185">Reference proteome</keyword>
<organism evidence="2 3">
    <name type="scientific">Hyphomicrobium denitrificans 1NES1</name>
    <dbReference type="NCBI Taxonomy" id="670307"/>
    <lineage>
        <taxon>Bacteria</taxon>
        <taxon>Pseudomonadati</taxon>
        <taxon>Pseudomonadota</taxon>
        <taxon>Alphaproteobacteria</taxon>
        <taxon>Hyphomicrobiales</taxon>
        <taxon>Hyphomicrobiaceae</taxon>
        <taxon>Hyphomicrobium</taxon>
    </lineage>
</organism>
<dbReference type="AlphaFoldDB" id="N0B0Y9"/>
<dbReference type="HOGENOM" id="CLU_145261_0_0_5"/>
<proteinExistence type="predicted"/>
<dbReference type="OrthoDB" id="9814048at2"/>
<dbReference type="KEGG" id="hdt:HYPDE_27248"/>
<dbReference type="Proteomes" id="UP000005952">
    <property type="component" value="Chromosome"/>
</dbReference>
<evidence type="ECO:0000256" key="1">
    <source>
        <dbReference type="SAM" id="Phobius"/>
    </source>
</evidence>
<gene>
    <name evidence="2" type="ORF">HYPDE_27248</name>
</gene>
<evidence type="ECO:0000313" key="3">
    <source>
        <dbReference type="Proteomes" id="UP000005952"/>
    </source>
</evidence>
<dbReference type="InterPro" id="IPR046739">
    <property type="entry name" value="DUF6789"/>
</dbReference>
<feature type="transmembrane region" description="Helical" evidence="1">
    <location>
        <begin position="115"/>
        <end position="136"/>
    </location>
</feature>
<accession>N0B0Y9</accession>
<dbReference type="eggNOG" id="ENOG5032RN8">
    <property type="taxonomic scope" value="Bacteria"/>
</dbReference>
<feature type="transmembrane region" description="Helical" evidence="1">
    <location>
        <begin position="90"/>
        <end position="108"/>
    </location>
</feature>
<dbReference type="STRING" id="670307.HYPDE_27248"/>
<feature type="transmembrane region" description="Helical" evidence="1">
    <location>
        <begin position="44"/>
        <end position="70"/>
    </location>
</feature>